<keyword evidence="2" id="KW-1185">Reference proteome</keyword>
<organism evidence="1 2">
    <name type="scientific">Bauhinia variegata</name>
    <name type="common">Purple orchid tree</name>
    <name type="synonym">Phanera variegata</name>
    <dbReference type="NCBI Taxonomy" id="167791"/>
    <lineage>
        <taxon>Eukaryota</taxon>
        <taxon>Viridiplantae</taxon>
        <taxon>Streptophyta</taxon>
        <taxon>Embryophyta</taxon>
        <taxon>Tracheophyta</taxon>
        <taxon>Spermatophyta</taxon>
        <taxon>Magnoliopsida</taxon>
        <taxon>eudicotyledons</taxon>
        <taxon>Gunneridae</taxon>
        <taxon>Pentapetalae</taxon>
        <taxon>rosids</taxon>
        <taxon>fabids</taxon>
        <taxon>Fabales</taxon>
        <taxon>Fabaceae</taxon>
        <taxon>Cercidoideae</taxon>
        <taxon>Cercideae</taxon>
        <taxon>Bauhiniinae</taxon>
        <taxon>Bauhinia</taxon>
    </lineage>
</organism>
<evidence type="ECO:0000313" key="1">
    <source>
        <dbReference type="EMBL" id="KAI4299634.1"/>
    </source>
</evidence>
<accession>A0ACB9KQL2</accession>
<reference evidence="1 2" key="1">
    <citation type="journal article" date="2022" name="DNA Res.">
        <title>Chromosomal-level genome assembly of the orchid tree Bauhinia variegata (Leguminosae; Cercidoideae) supports the allotetraploid origin hypothesis of Bauhinia.</title>
        <authorList>
            <person name="Zhong Y."/>
            <person name="Chen Y."/>
            <person name="Zheng D."/>
            <person name="Pang J."/>
            <person name="Liu Y."/>
            <person name="Luo S."/>
            <person name="Meng S."/>
            <person name="Qian L."/>
            <person name="Wei D."/>
            <person name="Dai S."/>
            <person name="Zhou R."/>
        </authorList>
    </citation>
    <scope>NUCLEOTIDE SEQUENCE [LARGE SCALE GENOMIC DNA]</scope>
    <source>
        <strain evidence="1">BV-YZ2020</strain>
    </source>
</reference>
<sequence length="433" mass="47587">MVLSWTKGRVFRRAPKGKKLAGGDLEVEILVPSHFRCPVSMDLMRDPVTLSTGVTYDRDSIEKWFESGNQTCPVTNLFLNSFEVIPNHAIRRMIQDWCVEHKNYGIERIPTPRIPVAPYQVSETFEKIIAATRAGDDNKCQELVGKIKTWGKESERNKRCIVENGAGAVLADAFGSFSSNSIEKNAAVLAEILGVLPWISPIGEEGKSKLGSEASLRCMVWFLNGTDLSAKQNAALLLKEMPVNALAKIEGVAEALAKMISDPIGLSPTKASLRTIFRLVSSSADKERIRQRFVELGLVPLLLEALVDADRGVCEKALGVLDCLCDSLEAKKLAKANALTMPVIVKKILRVSELASEFAVSLLWKLCEKNDEGVLLEAVQVGAFQKLLVLLQVGCGEGTKEKATELLKLLHGYKSKAECVDSSLDLKYLKKPY</sequence>
<name>A0ACB9KQL2_BAUVA</name>
<dbReference type="Proteomes" id="UP000828941">
    <property type="component" value="Chromosome 13"/>
</dbReference>
<evidence type="ECO:0000313" key="2">
    <source>
        <dbReference type="Proteomes" id="UP000828941"/>
    </source>
</evidence>
<dbReference type="EMBL" id="CM039438">
    <property type="protein sequence ID" value="KAI4299634.1"/>
    <property type="molecule type" value="Genomic_DNA"/>
</dbReference>
<gene>
    <name evidence="1" type="ORF">L6164_033071</name>
</gene>
<proteinExistence type="predicted"/>
<protein>
    <submittedName>
        <fullName evidence="1">Uncharacterized protein</fullName>
    </submittedName>
</protein>
<comment type="caution">
    <text evidence="1">The sequence shown here is derived from an EMBL/GenBank/DDBJ whole genome shotgun (WGS) entry which is preliminary data.</text>
</comment>